<name>A0A420XKW3_9ACTN</name>
<dbReference type="CDD" id="cd05466">
    <property type="entry name" value="PBP2_LTTR_substrate"/>
    <property type="match status" value="1"/>
</dbReference>
<keyword evidence="2" id="KW-0805">Transcription regulation</keyword>
<dbReference type="GO" id="GO:0032993">
    <property type="term" value="C:protein-DNA complex"/>
    <property type="evidence" value="ECO:0007669"/>
    <property type="project" value="TreeGrafter"/>
</dbReference>
<dbReference type="EMBL" id="RBWV01000015">
    <property type="protein sequence ID" value="RKS69193.1"/>
    <property type="molecule type" value="Genomic_DNA"/>
</dbReference>
<comment type="caution">
    <text evidence="6">The sequence shown here is derived from an EMBL/GenBank/DDBJ whole genome shotgun (WGS) entry which is preliminary data.</text>
</comment>
<evidence type="ECO:0000256" key="3">
    <source>
        <dbReference type="ARBA" id="ARBA00023125"/>
    </source>
</evidence>
<dbReference type="InterPro" id="IPR005119">
    <property type="entry name" value="LysR_subst-bd"/>
</dbReference>
<evidence type="ECO:0000256" key="1">
    <source>
        <dbReference type="ARBA" id="ARBA00009437"/>
    </source>
</evidence>
<dbReference type="PRINTS" id="PR00039">
    <property type="entry name" value="HTHLYSR"/>
</dbReference>
<evidence type="ECO:0000256" key="4">
    <source>
        <dbReference type="ARBA" id="ARBA00023163"/>
    </source>
</evidence>
<dbReference type="PROSITE" id="PS50931">
    <property type="entry name" value="HTH_LYSR"/>
    <property type="match status" value="1"/>
</dbReference>
<dbReference type="FunCoup" id="A0A420XKW3">
    <property type="interactions" value="15"/>
</dbReference>
<dbReference type="Gene3D" id="3.40.190.10">
    <property type="entry name" value="Periplasmic binding protein-like II"/>
    <property type="match status" value="2"/>
</dbReference>
<dbReference type="GO" id="GO:0003700">
    <property type="term" value="F:DNA-binding transcription factor activity"/>
    <property type="evidence" value="ECO:0007669"/>
    <property type="project" value="InterPro"/>
</dbReference>
<dbReference type="SUPFAM" id="SSF46785">
    <property type="entry name" value="Winged helix' DNA-binding domain"/>
    <property type="match status" value="1"/>
</dbReference>
<keyword evidence="3 6" id="KW-0238">DNA-binding</keyword>
<comment type="similarity">
    <text evidence="1">Belongs to the LysR transcriptional regulatory family.</text>
</comment>
<sequence length="317" mass="33627">MEPSRAAGLRLEWVASFVAVAREGGFSAAAKSLYRSQPRVSTHVAELEHALGARLFDRTVQPVALTPEGRALLPHAEEVLARMTLFAEVTSGAQGPLRGEVRLGAYPSAAAFLFPPAVRRLAQTHPSLSLVLREGPSLALGTSLSHGEVDLAIRPVLPLVSDDRLASTVLWQEPLVAVMPLDATRPSKPMTLRELASQPLVTIGETGAGGRQFETNLAFAQAGLAPTIAFQTNQPQTLVSIVRHGLGVGVTNALAMTTANLDGVALAPIVDVPMTRQVALWWRTDTPPSPAAAAVREVLTSLPVPRWPWERDGGAPA</sequence>
<dbReference type="InParanoid" id="A0A420XKW3"/>
<dbReference type="AlphaFoldDB" id="A0A420XKW3"/>
<reference evidence="6 7" key="1">
    <citation type="submission" date="2018-10" db="EMBL/GenBank/DDBJ databases">
        <title>Genomic Encyclopedia of Archaeal and Bacterial Type Strains, Phase II (KMG-II): from individual species to whole genera.</title>
        <authorList>
            <person name="Goeker M."/>
        </authorList>
    </citation>
    <scope>NUCLEOTIDE SEQUENCE [LARGE SCALE GENOMIC DNA]</scope>
    <source>
        <strain evidence="6 7">RP-AC37</strain>
    </source>
</reference>
<evidence type="ECO:0000313" key="6">
    <source>
        <dbReference type="EMBL" id="RKS69193.1"/>
    </source>
</evidence>
<accession>A0A420XKW3</accession>
<dbReference type="Gene3D" id="1.10.10.10">
    <property type="entry name" value="Winged helix-like DNA-binding domain superfamily/Winged helix DNA-binding domain"/>
    <property type="match status" value="1"/>
</dbReference>
<dbReference type="Pfam" id="PF00126">
    <property type="entry name" value="HTH_1"/>
    <property type="match status" value="1"/>
</dbReference>
<keyword evidence="7" id="KW-1185">Reference proteome</keyword>
<evidence type="ECO:0000313" key="7">
    <source>
        <dbReference type="Proteomes" id="UP000281955"/>
    </source>
</evidence>
<protein>
    <submittedName>
        <fullName evidence="6">DNA-binding transcriptional LysR family regulator</fullName>
    </submittedName>
</protein>
<keyword evidence="4" id="KW-0804">Transcription</keyword>
<dbReference type="InterPro" id="IPR036388">
    <property type="entry name" value="WH-like_DNA-bd_sf"/>
</dbReference>
<dbReference type="SUPFAM" id="SSF53850">
    <property type="entry name" value="Periplasmic binding protein-like II"/>
    <property type="match status" value="1"/>
</dbReference>
<dbReference type="GO" id="GO:0003677">
    <property type="term" value="F:DNA binding"/>
    <property type="evidence" value="ECO:0007669"/>
    <property type="project" value="UniProtKB-KW"/>
</dbReference>
<evidence type="ECO:0000259" key="5">
    <source>
        <dbReference type="PROSITE" id="PS50931"/>
    </source>
</evidence>
<dbReference type="Proteomes" id="UP000281955">
    <property type="component" value="Unassembled WGS sequence"/>
</dbReference>
<feature type="domain" description="HTH lysR-type" evidence="5">
    <location>
        <begin position="9"/>
        <end position="66"/>
    </location>
</feature>
<proteinExistence type="inferred from homology"/>
<dbReference type="FunFam" id="1.10.10.10:FF:000001">
    <property type="entry name" value="LysR family transcriptional regulator"/>
    <property type="match status" value="1"/>
</dbReference>
<dbReference type="OrthoDB" id="3636008at2"/>
<dbReference type="Pfam" id="PF03466">
    <property type="entry name" value="LysR_substrate"/>
    <property type="match status" value="1"/>
</dbReference>
<dbReference type="PANTHER" id="PTHR30346:SF29">
    <property type="entry name" value="LYSR SUBSTRATE-BINDING"/>
    <property type="match status" value="1"/>
</dbReference>
<dbReference type="InterPro" id="IPR000847">
    <property type="entry name" value="LysR_HTH_N"/>
</dbReference>
<dbReference type="PANTHER" id="PTHR30346">
    <property type="entry name" value="TRANSCRIPTIONAL DUAL REGULATOR HCAR-RELATED"/>
    <property type="match status" value="1"/>
</dbReference>
<dbReference type="InterPro" id="IPR036390">
    <property type="entry name" value="WH_DNA-bd_sf"/>
</dbReference>
<organism evidence="6 7">
    <name type="scientific">Motilibacter peucedani</name>
    <dbReference type="NCBI Taxonomy" id="598650"/>
    <lineage>
        <taxon>Bacteria</taxon>
        <taxon>Bacillati</taxon>
        <taxon>Actinomycetota</taxon>
        <taxon>Actinomycetes</taxon>
        <taxon>Motilibacterales</taxon>
        <taxon>Motilibacteraceae</taxon>
        <taxon>Motilibacter</taxon>
    </lineage>
</organism>
<evidence type="ECO:0000256" key="2">
    <source>
        <dbReference type="ARBA" id="ARBA00023015"/>
    </source>
</evidence>
<dbReference type="RefSeq" id="WP_121194640.1">
    <property type="nucleotide sequence ID" value="NZ_RBWV01000015.1"/>
</dbReference>
<gene>
    <name evidence="6" type="ORF">CLV35_3367</name>
</gene>